<dbReference type="EnsemblMetazoa" id="CLYHEMT010306.1">
    <property type="protein sequence ID" value="CLYHEMP010306.1"/>
    <property type="gene ID" value="CLYHEMG010306"/>
</dbReference>
<accession>A0A7M5VET1</accession>
<evidence type="ECO:0000313" key="1">
    <source>
        <dbReference type="EnsemblMetazoa" id="CLYHEMP010306.1"/>
    </source>
</evidence>
<name>A0A7M5VET1_9CNID</name>
<reference evidence="1" key="1">
    <citation type="submission" date="2021-01" db="UniProtKB">
        <authorList>
            <consortium name="EnsemblMetazoa"/>
        </authorList>
    </citation>
    <scope>IDENTIFICATION</scope>
</reference>
<protein>
    <submittedName>
        <fullName evidence="1">Uncharacterized protein</fullName>
    </submittedName>
</protein>
<dbReference type="Proteomes" id="UP000594262">
    <property type="component" value="Unplaced"/>
</dbReference>
<evidence type="ECO:0000313" key="2">
    <source>
        <dbReference type="Proteomes" id="UP000594262"/>
    </source>
</evidence>
<keyword evidence="2" id="KW-1185">Reference proteome</keyword>
<dbReference type="AlphaFoldDB" id="A0A7M5VET1"/>
<organism evidence="1 2">
    <name type="scientific">Clytia hemisphaerica</name>
    <dbReference type="NCBI Taxonomy" id="252671"/>
    <lineage>
        <taxon>Eukaryota</taxon>
        <taxon>Metazoa</taxon>
        <taxon>Cnidaria</taxon>
        <taxon>Hydrozoa</taxon>
        <taxon>Hydroidolina</taxon>
        <taxon>Leptothecata</taxon>
        <taxon>Obeliida</taxon>
        <taxon>Clytiidae</taxon>
        <taxon>Clytia</taxon>
    </lineage>
</organism>
<sequence length="233" mass="25339">ILSLTKHYRCNRDAVIQAISFTLTRLLSVMHHETLAAESKYAVLATGDKSVGKSSIQKLVAHGQGIPSTSHPFAAAGGDGSGAGTTLTKQLQILALSNMVIIFNELEIASPMVGKALNQAHDNYGCHSVGRGTLKPKASLLASSNQLIPHIKLDTRIQIMTCEEGEDFDKVVDKRALDNDLTKLVESNPGFLIAWCTWHNDMVCKAMERFADKVANEIISSRNDIKSRLLDAK</sequence>
<proteinExistence type="predicted"/>